<evidence type="ECO:0000313" key="3">
    <source>
        <dbReference type="Proteomes" id="UP000500857"/>
    </source>
</evidence>
<dbReference type="Pfam" id="PF07589">
    <property type="entry name" value="PEP-CTERM"/>
    <property type="match status" value="1"/>
</dbReference>
<accession>A0A6H1U4Z4</accession>
<dbReference type="EMBL" id="CP051167">
    <property type="protein sequence ID" value="QIZ73942.1"/>
    <property type="molecule type" value="Genomic_DNA"/>
</dbReference>
<organism evidence="2 3">
    <name type="scientific">Oxynema aestuarii AP17</name>
    <dbReference type="NCBI Taxonomy" id="2064643"/>
    <lineage>
        <taxon>Bacteria</taxon>
        <taxon>Bacillati</taxon>
        <taxon>Cyanobacteriota</taxon>
        <taxon>Cyanophyceae</taxon>
        <taxon>Oscillatoriophycideae</taxon>
        <taxon>Oscillatoriales</taxon>
        <taxon>Oscillatoriaceae</taxon>
        <taxon>Oxynema</taxon>
        <taxon>Oxynema aestuarii</taxon>
    </lineage>
</organism>
<protein>
    <submittedName>
        <fullName evidence="2">PEP-CTERM sorting domain-containing protein</fullName>
    </submittedName>
</protein>
<sequence>MAFSITPGTSNLLDTLLGDTTGLSDFSLTTIGSSQAFGQFTDDPFGLGSGIVLSTGKVAEIPGENTLSVYDFDLNHDFAPTALPGYSSGELGDNIQLDLSFFADSSVEKLFFNYVFGSEEFREYGGSPFNDSFELLLNGINLAKLSDGQNVTINNLVPSYDNPSLDHPDYINNPVGSGVNTKLDGYTRTLGFEGLLAQNNRNTLSIRIKDVGDGWLDSAVFIQAGSVGTVPVTAPGVSVPEPSLLLGLLAMGSFGLFGGLKKKQGL</sequence>
<feature type="domain" description="Ice-binding protein C-terminal" evidence="1">
    <location>
        <begin position="238"/>
        <end position="260"/>
    </location>
</feature>
<evidence type="ECO:0000313" key="2">
    <source>
        <dbReference type="EMBL" id="QIZ73942.1"/>
    </source>
</evidence>
<dbReference type="Proteomes" id="UP000500857">
    <property type="component" value="Chromosome"/>
</dbReference>
<dbReference type="NCBIfam" id="NF038133">
    <property type="entry name" value="choice_anch_L"/>
    <property type="match status" value="1"/>
</dbReference>
<evidence type="ECO:0000259" key="1">
    <source>
        <dbReference type="Pfam" id="PF07589"/>
    </source>
</evidence>
<keyword evidence="3" id="KW-1185">Reference proteome</keyword>
<dbReference type="KEGG" id="oxy:HCG48_25050"/>
<dbReference type="NCBIfam" id="TIGR02595">
    <property type="entry name" value="PEP_CTERM"/>
    <property type="match status" value="1"/>
</dbReference>
<name>A0A6H1U4Z4_9CYAN</name>
<dbReference type="InterPro" id="IPR013424">
    <property type="entry name" value="Ice-binding_C"/>
</dbReference>
<dbReference type="InterPro" id="IPR049804">
    <property type="entry name" value="Choice_anch_L"/>
</dbReference>
<dbReference type="AlphaFoldDB" id="A0A6H1U4Z4"/>
<proteinExistence type="predicted"/>
<reference evidence="2 3" key="1">
    <citation type="submission" date="2020-04" db="EMBL/GenBank/DDBJ databases">
        <authorList>
            <person name="Basu S."/>
            <person name="Maruthanayagam V."/>
            <person name="Chakraborty S."/>
            <person name="Pramanik A."/>
            <person name="Mukherjee J."/>
            <person name="Brink B."/>
        </authorList>
    </citation>
    <scope>NUCLEOTIDE SEQUENCE [LARGE SCALE GENOMIC DNA]</scope>
    <source>
        <strain evidence="2 3">AP17</strain>
    </source>
</reference>
<gene>
    <name evidence="2" type="ORF">HCG48_25050</name>
</gene>